<keyword evidence="6" id="KW-1185">Reference proteome</keyword>
<organism evidence="5 6">
    <name type="scientific">Nitrosomonas halophila</name>
    <dbReference type="NCBI Taxonomy" id="44576"/>
    <lineage>
        <taxon>Bacteria</taxon>
        <taxon>Pseudomonadati</taxon>
        <taxon>Pseudomonadota</taxon>
        <taxon>Betaproteobacteria</taxon>
        <taxon>Nitrosomonadales</taxon>
        <taxon>Nitrosomonadaceae</taxon>
        <taxon>Nitrosomonas</taxon>
    </lineage>
</organism>
<evidence type="ECO:0000313" key="6">
    <source>
        <dbReference type="Proteomes" id="UP000198640"/>
    </source>
</evidence>
<comment type="similarity">
    <text evidence="4">Belongs to the glutamate--cysteine ligase type 2 family. YbdK subfamily.</text>
</comment>
<dbReference type="GO" id="GO:0005524">
    <property type="term" value="F:ATP binding"/>
    <property type="evidence" value="ECO:0007669"/>
    <property type="project" value="UniProtKB-KW"/>
</dbReference>
<dbReference type="NCBIfam" id="TIGR02050">
    <property type="entry name" value="gshA_cyan_rel"/>
    <property type="match status" value="1"/>
</dbReference>
<dbReference type="OrthoDB" id="9769628at2"/>
<comment type="function">
    <text evidence="4">ATP-dependent carboxylate-amine ligase which exhibits weak glutamate--cysteine ligase activity.</text>
</comment>
<dbReference type="Pfam" id="PF04107">
    <property type="entry name" value="GCS2"/>
    <property type="match status" value="1"/>
</dbReference>
<dbReference type="InterPro" id="IPR006336">
    <property type="entry name" value="GCS2"/>
</dbReference>
<comment type="catalytic activity">
    <reaction evidence="4">
        <text>L-cysteine + L-glutamate + ATP = gamma-L-glutamyl-L-cysteine + ADP + phosphate + H(+)</text>
        <dbReference type="Rhea" id="RHEA:13285"/>
        <dbReference type="ChEBI" id="CHEBI:15378"/>
        <dbReference type="ChEBI" id="CHEBI:29985"/>
        <dbReference type="ChEBI" id="CHEBI:30616"/>
        <dbReference type="ChEBI" id="CHEBI:35235"/>
        <dbReference type="ChEBI" id="CHEBI:43474"/>
        <dbReference type="ChEBI" id="CHEBI:58173"/>
        <dbReference type="ChEBI" id="CHEBI:456216"/>
        <dbReference type="EC" id="6.3.2.2"/>
    </reaction>
</comment>
<gene>
    <name evidence="5" type="ORF">SAMN05421881_106113</name>
</gene>
<protein>
    <recommendedName>
        <fullName evidence="4">Putative glutamate--cysteine ligase 2</fullName>
        <ecNumber evidence="4">6.3.2.2</ecNumber>
    </recommendedName>
    <alternativeName>
        <fullName evidence="4">Gamma-glutamylcysteine synthetase 2</fullName>
        <shortName evidence="4">GCS 2</shortName>
        <shortName evidence="4">Gamma-GCS 2</shortName>
    </alternativeName>
</protein>
<dbReference type="Gene3D" id="3.30.590.20">
    <property type="match status" value="1"/>
</dbReference>
<evidence type="ECO:0000256" key="1">
    <source>
        <dbReference type="ARBA" id="ARBA00022598"/>
    </source>
</evidence>
<evidence type="ECO:0000256" key="2">
    <source>
        <dbReference type="ARBA" id="ARBA00022741"/>
    </source>
</evidence>
<reference evidence="5 6" key="1">
    <citation type="submission" date="2016-10" db="EMBL/GenBank/DDBJ databases">
        <authorList>
            <person name="de Groot N.N."/>
        </authorList>
    </citation>
    <scope>NUCLEOTIDE SEQUENCE [LARGE SCALE GENOMIC DNA]</scope>
    <source>
        <strain evidence="5 6">Nm1</strain>
    </source>
</reference>
<dbReference type="AlphaFoldDB" id="A0A1H3MJZ3"/>
<dbReference type="Proteomes" id="UP000198640">
    <property type="component" value="Unassembled WGS sequence"/>
</dbReference>
<proteinExistence type="inferred from homology"/>
<dbReference type="EC" id="6.3.2.2" evidence="4"/>
<dbReference type="PANTHER" id="PTHR36510">
    <property type="entry name" value="GLUTAMATE--CYSTEINE LIGASE 2-RELATED"/>
    <property type="match status" value="1"/>
</dbReference>
<dbReference type="EMBL" id="FNOY01000061">
    <property type="protein sequence ID" value="SDY76920.1"/>
    <property type="molecule type" value="Genomic_DNA"/>
</dbReference>
<dbReference type="InterPro" id="IPR050141">
    <property type="entry name" value="GCL_type2/YbdK_subfam"/>
</dbReference>
<accession>A0A1H3MJZ3</accession>
<evidence type="ECO:0000313" key="5">
    <source>
        <dbReference type="EMBL" id="SDY76920.1"/>
    </source>
</evidence>
<dbReference type="RefSeq" id="WP_090415378.1">
    <property type="nucleotide sequence ID" value="NZ_FNOY01000061.1"/>
</dbReference>
<dbReference type="HAMAP" id="MF_01609">
    <property type="entry name" value="Glu_cys_ligase_2"/>
    <property type="match status" value="1"/>
</dbReference>
<dbReference type="STRING" id="44576.SAMN05421881_106113"/>
<name>A0A1H3MJZ3_9PROT</name>
<keyword evidence="1 4" id="KW-0436">Ligase</keyword>
<keyword evidence="3 4" id="KW-0067">ATP-binding</keyword>
<dbReference type="GO" id="GO:0042398">
    <property type="term" value="P:modified amino acid biosynthetic process"/>
    <property type="evidence" value="ECO:0007669"/>
    <property type="project" value="InterPro"/>
</dbReference>
<evidence type="ECO:0000256" key="3">
    <source>
        <dbReference type="ARBA" id="ARBA00022840"/>
    </source>
</evidence>
<dbReference type="PANTHER" id="PTHR36510:SF1">
    <property type="entry name" value="GLUTAMATE--CYSTEINE LIGASE 2-RELATED"/>
    <property type="match status" value="1"/>
</dbReference>
<keyword evidence="2 4" id="KW-0547">Nucleotide-binding</keyword>
<dbReference type="InterPro" id="IPR011793">
    <property type="entry name" value="YbdK"/>
</dbReference>
<sequence>MTALDFIASEPFTLGVELELQLLDQHSLDLVDGIIPLLEIYPDNLYVKPEFIQNTVEIATRICKSATEVEADLQRIALELRENALQIGMRLCGAGTHPFCQRQATITPLPRYQMMEREAGYISHNQITYATHVHVGMASGEDAIYVMRHLKSFLPLLIAVSANSPYWRGCESDFASYRHRILSASRSYGIPPSFKSWQQFDEFFATVSQAGVFNHIRDIHWDIRPCPYYGTVEVRVMDAQTTIAEAASLAALVHVLAVYLLRQKEASWSAACTVTALPWWLEKENHYQATRLGMGANFVYSPRGEVKPLRTVWLELCRDLMAVAVELGEANYLEQLNRRVAGNGIGYIRQRDIFQGAGSLFDVVAALVSQFDHGLETI</sequence>
<evidence type="ECO:0000256" key="4">
    <source>
        <dbReference type="HAMAP-Rule" id="MF_01609"/>
    </source>
</evidence>
<dbReference type="InterPro" id="IPR014746">
    <property type="entry name" value="Gln_synth/guanido_kin_cat_dom"/>
</dbReference>
<dbReference type="SUPFAM" id="SSF55931">
    <property type="entry name" value="Glutamine synthetase/guanido kinase"/>
    <property type="match status" value="1"/>
</dbReference>
<dbReference type="GO" id="GO:0004357">
    <property type="term" value="F:glutamate-cysteine ligase activity"/>
    <property type="evidence" value="ECO:0007669"/>
    <property type="project" value="UniProtKB-EC"/>
</dbReference>